<dbReference type="EMBL" id="FWZX01000003">
    <property type="protein sequence ID" value="SMF01937.1"/>
    <property type="molecule type" value="Genomic_DNA"/>
</dbReference>
<evidence type="ECO:0000313" key="3">
    <source>
        <dbReference type="EMBL" id="SMF01937.1"/>
    </source>
</evidence>
<feature type="domain" description="NADP-dependent oxidoreductase" evidence="2">
    <location>
        <begin position="53"/>
        <end position="300"/>
    </location>
</feature>
<evidence type="ECO:0000256" key="1">
    <source>
        <dbReference type="SAM" id="SignalP"/>
    </source>
</evidence>
<gene>
    <name evidence="3" type="ORF">SAMN05428998_10312</name>
</gene>
<dbReference type="Proteomes" id="UP000192917">
    <property type="component" value="Unassembled WGS sequence"/>
</dbReference>
<dbReference type="AlphaFoldDB" id="A0A1Y6BHN5"/>
<sequence>MRQPARPVTRRRLLAGLAAVAALAAAGLRGARAAAGPPITRILPATGEALPVIGMGSWITFNVGDDPALRAARVEVLRAFFAGGGRVIDSSPMYGSSEAVIGHCLGALGRPSQAFAATKVWTWRQSDGPEQMAESRALWGVERFDLMQVHNLLGWEGHLETLQADKAAGRLRAIGVTTSHGSRHAELERIMTGQPIDAVQFTYNLLDRAAEARLLPLAAERKLAVIVNRPFRRRELFRLFARHPLPGWAAELDCANWAQFLLKFVVSHPAVTVAIPATSRVDHMVENMGALYGRLPDQRLRRRMVDYVESL</sequence>
<dbReference type="STRING" id="560819.SAMN05428998_10312"/>
<proteinExistence type="predicted"/>
<name>A0A1Y6BHN5_9PROT</name>
<keyword evidence="4" id="KW-1185">Reference proteome</keyword>
<dbReference type="SUPFAM" id="SSF51430">
    <property type="entry name" value="NAD(P)-linked oxidoreductase"/>
    <property type="match status" value="1"/>
</dbReference>
<accession>A0A1Y6BHN5</accession>
<dbReference type="RefSeq" id="WP_085121469.1">
    <property type="nucleotide sequence ID" value="NZ_FWZX01000003.1"/>
</dbReference>
<protein>
    <submittedName>
        <fullName evidence="3">Aldo/keto reductase</fullName>
    </submittedName>
</protein>
<reference evidence="3 4" key="1">
    <citation type="submission" date="2017-04" db="EMBL/GenBank/DDBJ databases">
        <authorList>
            <person name="Afonso C.L."/>
            <person name="Miller P.J."/>
            <person name="Scott M.A."/>
            <person name="Spackman E."/>
            <person name="Goraichik I."/>
            <person name="Dimitrov K.M."/>
            <person name="Suarez D.L."/>
            <person name="Swayne D.E."/>
        </authorList>
    </citation>
    <scope>NUCLEOTIDE SEQUENCE [LARGE SCALE GENOMIC DNA]</scope>
    <source>
        <strain evidence="3 4">USBA 355</strain>
    </source>
</reference>
<dbReference type="InterPro" id="IPR023210">
    <property type="entry name" value="NADP_OxRdtase_dom"/>
</dbReference>
<dbReference type="PANTHER" id="PTHR43312">
    <property type="entry name" value="D-THREO-ALDOSE 1-DEHYDROGENASE"/>
    <property type="match status" value="1"/>
</dbReference>
<dbReference type="Gene3D" id="3.20.20.100">
    <property type="entry name" value="NADP-dependent oxidoreductase domain"/>
    <property type="match status" value="1"/>
</dbReference>
<dbReference type="PROSITE" id="PS51318">
    <property type="entry name" value="TAT"/>
    <property type="match status" value="1"/>
</dbReference>
<dbReference type="InterPro" id="IPR006311">
    <property type="entry name" value="TAT_signal"/>
</dbReference>
<dbReference type="Pfam" id="PF00248">
    <property type="entry name" value="Aldo_ket_red"/>
    <property type="match status" value="1"/>
</dbReference>
<dbReference type="CDD" id="cd19095">
    <property type="entry name" value="AKR_PA4992-like"/>
    <property type="match status" value="1"/>
</dbReference>
<dbReference type="InterPro" id="IPR036812">
    <property type="entry name" value="NAD(P)_OxRdtase_dom_sf"/>
</dbReference>
<organism evidence="3 4">
    <name type="scientific">Tistlia consotensis USBA 355</name>
    <dbReference type="NCBI Taxonomy" id="560819"/>
    <lineage>
        <taxon>Bacteria</taxon>
        <taxon>Pseudomonadati</taxon>
        <taxon>Pseudomonadota</taxon>
        <taxon>Alphaproteobacteria</taxon>
        <taxon>Rhodospirillales</taxon>
        <taxon>Rhodovibrionaceae</taxon>
        <taxon>Tistlia</taxon>
    </lineage>
</organism>
<dbReference type="InterPro" id="IPR053135">
    <property type="entry name" value="AKR2_Oxidoreductase"/>
</dbReference>
<keyword evidence="1" id="KW-0732">Signal</keyword>
<dbReference type="PANTHER" id="PTHR43312:SF1">
    <property type="entry name" value="NADP-DEPENDENT OXIDOREDUCTASE DOMAIN-CONTAINING PROTEIN"/>
    <property type="match status" value="1"/>
</dbReference>
<evidence type="ECO:0000259" key="2">
    <source>
        <dbReference type="Pfam" id="PF00248"/>
    </source>
</evidence>
<feature type="chain" id="PRO_5012983700" evidence="1">
    <location>
        <begin position="34"/>
        <end position="311"/>
    </location>
</feature>
<evidence type="ECO:0000313" key="4">
    <source>
        <dbReference type="Proteomes" id="UP000192917"/>
    </source>
</evidence>
<feature type="signal peptide" evidence="1">
    <location>
        <begin position="1"/>
        <end position="33"/>
    </location>
</feature>